<protein>
    <submittedName>
        <fullName evidence="1">Uncharacterized protein</fullName>
    </submittedName>
</protein>
<accession>A0A6B3MYD6</accession>
<dbReference type="EMBL" id="JAAHFQ010000029">
    <property type="protein sequence ID" value="NER26426.1"/>
    <property type="molecule type" value="Genomic_DNA"/>
</dbReference>
<comment type="caution">
    <text evidence="1">The sequence shown here is derived from an EMBL/GenBank/DDBJ whole genome shotgun (WGS) entry which is preliminary data.</text>
</comment>
<gene>
    <name evidence="1" type="ORF">F6J89_02065</name>
</gene>
<name>A0A6B3MYD6_9CYAN</name>
<reference evidence="1" key="1">
    <citation type="submission" date="2019-11" db="EMBL/GenBank/DDBJ databases">
        <title>Genomic insights into an expanded diversity of filamentous marine cyanobacteria reveals the extraordinary biosynthetic potential of Moorea and Okeania.</title>
        <authorList>
            <person name="Ferreira Leao T."/>
            <person name="Wang M."/>
            <person name="Moss N."/>
            <person name="Da Silva R."/>
            <person name="Sanders J."/>
            <person name="Nurk S."/>
            <person name="Gurevich A."/>
            <person name="Humphrey G."/>
            <person name="Reher R."/>
            <person name="Zhu Q."/>
            <person name="Belda-Ferre P."/>
            <person name="Glukhov E."/>
            <person name="Rex R."/>
            <person name="Dorrestein P.C."/>
            <person name="Knight R."/>
            <person name="Pevzner P."/>
            <person name="Gerwick W.H."/>
            <person name="Gerwick L."/>
        </authorList>
    </citation>
    <scope>NUCLEOTIDE SEQUENCE</scope>
    <source>
        <strain evidence="1">SIO1C4</strain>
    </source>
</reference>
<sequence>MQRNYYLVDRLSKFIRKIAIDYLRYGYTRYAVRLIPEGKDLEKVDQTIITSYGVLFCRSARARQRAKGLANVVYLRFGQRFILLANQGKHPEVEKRDFKNFLDHELYIDGYTIGVKRNKPCVMVAPRRFRSIRKYALKIALYNKQRLTTFLQNISPFSYPGINEQKWKLFLAVNKLRKRAGLARIEWEEAKKPKNWRKKYN</sequence>
<proteinExistence type="predicted"/>
<organism evidence="1">
    <name type="scientific">Symploca sp. SIO1C4</name>
    <dbReference type="NCBI Taxonomy" id="2607765"/>
    <lineage>
        <taxon>Bacteria</taxon>
        <taxon>Bacillati</taxon>
        <taxon>Cyanobacteriota</taxon>
        <taxon>Cyanophyceae</taxon>
        <taxon>Coleofasciculales</taxon>
        <taxon>Coleofasciculaceae</taxon>
        <taxon>Symploca</taxon>
    </lineage>
</organism>
<dbReference type="AlphaFoldDB" id="A0A6B3MYD6"/>
<evidence type="ECO:0000313" key="1">
    <source>
        <dbReference type="EMBL" id="NER26426.1"/>
    </source>
</evidence>